<proteinExistence type="predicted"/>
<sequence precursor="true">MSKGKKIGIAVAAVFVVVIAVSAITYQIAPPASSATDAQQTVADEYTKTDASQSYVRDGEECMGYRVAVSATATEEQLLSVFEEVVAGDGYPMHTVWFYSSVDKAQGGDQYDVAMVEEESAGGDPVVTMA</sequence>
<accession>C8WLT1</accession>
<evidence type="ECO:0000313" key="1">
    <source>
        <dbReference type="EMBL" id="ACV56544.1"/>
    </source>
</evidence>
<dbReference type="BioCyc" id="ELEN479437:G1GFY-2614-MONOMER"/>
<name>C8WLT1_EGGLE</name>
<keyword evidence="2" id="KW-1185">Reference proteome</keyword>
<dbReference type="AlphaFoldDB" id="C8WLT1"/>
<dbReference type="Proteomes" id="UP000001377">
    <property type="component" value="Chromosome"/>
</dbReference>
<dbReference type="EMBL" id="CP001726">
    <property type="protein sequence ID" value="ACV56544.1"/>
    <property type="molecule type" value="Genomic_DNA"/>
</dbReference>
<dbReference type="KEGG" id="ele:Elen_2592"/>
<protein>
    <submittedName>
        <fullName evidence="1">Uncharacterized protein</fullName>
    </submittedName>
</protein>
<dbReference type="STRING" id="479437.Elen_2592"/>
<dbReference type="RefSeq" id="WP_015761266.1">
    <property type="nucleotide sequence ID" value="NC_013204.1"/>
</dbReference>
<dbReference type="OrthoDB" id="9913933at2"/>
<organism evidence="1 2">
    <name type="scientific">Eggerthella lenta (strain ATCC 25559 / DSM 2243 / CCUG 17323 / JCM 9979 / KCTC 3265 / NCTC 11813 / VPI 0255 / 1899 B)</name>
    <name type="common">Eubacterium lentum</name>
    <dbReference type="NCBI Taxonomy" id="479437"/>
    <lineage>
        <taxon>Bacteria</taxon>
        <taxon>Bacillati</taxon>
        <taxon>Actinomycetota</taxon>
        <taxon>Coriobacteriia</taxon>
        <taxon>Eggerthellales</taxon>
        <taxon>Eggerthellaceae</taxon>
        <taxon>Eggerthella</taxon>
    </lineage>
</organism>
<dbReference type="PaxDb" id="479437-Elen_2592"/>
<gene>
    <name evidence="1" type="ordered locus">Elen_2592</name>
</gene>
<dbReference type="HOGENOM" id="CLU_1934718_0_0_11"/>
<evidence type="ECO:0000313" key="2">
    <source>
        <dbReference type="Proteomes" id="UP000001377"/>
    </source>
</evidence>
<reference evidence="1 2" key="1">
    <citation type="journal article" date="2009" name="Stand. Genomic Sci.">
        <title>Complete genome sequence of Eggerthella lenta type strain (IPP VPI 0255).</title>
        <authorList>
            <person name="Saunders E."/>
            <person name="Pukall R."/>
            <person name="Abt B."/>
            <person name="Lapidus A."/>
            <person name="Glavina Del Rio T."/>
            <person name="Copeland A."/>
            <person name="Tice H."/>
            <person name="Cheng J.F."/>
            <person name="Lucas S."/>
            <person name="Chen F."/>
            <person name="Nolan M."/>
            <person name="Bruce D."/>
            <person name="Goodwin L."/>
            <person name="Pitluck S."/>
            <person name="Ivanova N."/>
            <person name="Mavromatis K."/>
            <person name="Ovchinnikova G."/>
            <person name="Pati A."/>
            <person name="Chen A."/>
            <person name="Palaniappan K."/>
            <person name="Land M."/>
            <person name="Hauser L."/>
            <person name="Chang Y.J."/>
            <person name="Jeffries C.D."/>
            <person name="Chain P."/>
            <person name="Meincke L."/>
            <person name="Sims D."/>
            <person name="Brettin T."/>
            <person name="Detter J.C."/>
            <person name="Goker M."/>
            <person name="Bristow J."/>
            <person name="Eisen J.A."/>
            <person name="Markowitz V."/>
            <person name="Hugenholtz P."/>
            <person name="Kyrpides N.C."/>
            <person name="Klenk H.P."/>
            <person name="Han C."/>
        </authorList>
    </citation>
    <scope>NUCLEOTIDE SEQUENCE [LARGE SCALE GENOMIC DNA]</scope>
    <source>
        <strain evidence="2">ATCC 25559 / DSM 2243 / CCUG 17323 / JCM 9979 / KCTC 3265 / NCTC 11813 / VPI 0255 / 1899 B</strain>
    </source>
</reference>